<evidence type="ECO:0000313" key="9">
    <source>
        <dbReference type="EMBL" id="OIJ87354.1"/>
    </source>
</evidence>
<organism evidence="9 10">
    <name type="scientific">Streptomyces colonosanans</name>
    <dbReference type="NCBI Taxonomy" id="1428652"/>
    <lineage>
        <taxon>Bacteria</taxon>
        <taxon>Bacillati</taxon>
        <taxon>Actinomycetota</taxon>
        <taxon>Actinomycetes</taxon>
        <taxon>Kitasatosporales</taxon>
        <taxon>Streptomycetaceae</taxon>
        <taxon>Streptomyces</taxon>
    </lineage>
</organism>
<dbReference type="AlphaFoldDB" id="A0A1S2P2P9"/>
<gene>
    <name evidence="9" type="ORF">BIV24_24845</name>
</gene>
<proteinExistence type="inferred from homology"/>
<comment type="caution">
    <text evidence="9">The sequence shown here is derived from an EMBL/GenBank/DDBJ whole genome shotgun (WGS) entry which is preliminary data.</text>
</comment>
<dbReference type="FunFam" id="3.20.20.70:FF:000029">
    <property type="entry name" value="L-lactate dehydrogenase"/>
    <property type="match status" value="1"/>
</dbReference>
<keyword evidence="3 7" id="KW-0288">FMN</keyword>
<feature type="binding site" evidence="7">
    <location>
        <position position="103"/>
    </location>
    <ligand>
        <name>FMN</name>
        <dbReference type="ChEBI" id="CHEBI:58210"/>
    </ligand>
</feature>
<dbReference type="SUPFAM" id="SSF51395">
    <property type="entry name" value="FMN-linked oxidoreductases"/>
    <property type="match status" value="1"/>
</dbReference>
<protein>
    <submittedName>
        <fullName evidence="9">Alpha-hydroxy-acid oxidizing enzyme</fullName>
    </submittedName>
</protein>
<keyword evidence="4" id="KW-0560">Oxidoreductase</keyword>
<dbReference type="GO" id="GO:0010181">
    <property type="term" value="F:FMN binding"/>
    <property type="evidence" value="ECO:0007669"/>
    <property type="project" value="InterPro"/>
</dbReference>
<dbReference type="InterPro" id="IPR037396">
    <property type="entry name" value="FMN_HAD"/>
</dbReference>
<evidence type="ECO:0000313" key="10">
    <source>
        <dbReference type="Proteomes" id="UP000179935"/>
    </source>
</evidence>
<sequence>MNLDDAGRAAADVLPQDVWDFLSGGSGAEMTVAANRVAFDDVFIVPRVLTDVSSCGTSATLLGSRVTMPVGVAPMAYQQLFHPDGELATARAAEVAGVPYEASILSSYSLEEITAVCTQTWFQVYWLRDRILMGDLIDRAENLGCKALALTVDAPRMGRRLRDIRNGFALPSHVAAGNFPRPWTDTARRGTAGSSSSMMHTGEAFDPALTWKDVAWLRGQTHLPIVLKGVLHPDDAVQAIEIGVDAITVSNHGGRQLDGAIGSLTALPAVAAAVEGRAQVLMDSGIRSGADVLKALALGASGVFIGRPVLWGLAADGQRGVDRVLQVMQTELEDALALSGCVDVRRARHLDVLPRSSSAPVSPVQRGSR</sequence>
<comment type="similarity">
    <text evidence="5">Belongs to the FMN-dependent alpha-hydroxy acid dehydrogenase family.</text>
</comment>
<reference evidence="9 10" key="1">
    <citation type="submission" date="2016-10" db="EMBL/GenBank/DDBJ databases">
        <title>Genome sequence of Streptomyces sp. MUSC 93.</title>
        <authorList>
            <person name="Lee L.-H."/>
            <person name="Ser H.-L."/>
            <person name="Law J.W.-F."/>
        </authorList>
    </citation>
    <scope>NUCLEOTIDE SEQUENCE [LARGE SCALE GENOMIC DNA]</scope>
    <source>
        <strain evidence="9 10">MUSC 93</strain>
    </source>
</reference>
<evidence type="ECO:0000256" key="6">
    <source>
        <dbReference type="PIRSR" id="PIRSR000138-1"/>
    </source>
</evidence>
<feature type="binding site" evidence="7">
    <location>
        <position position="250"/>
    </location>
    <ligand>
        <name>FMN</name>
        <dbReference type="ChEBI" id="CHEBI:58210"/>
    </ligand>
</feature>
<dbReference type="PROSITE" id="PS51349">
    <property type="entry name" value="FMN_HYDROXY_ACID_DH_2"/>
    <property type="match status" value="1"/>
</dbReference>
<feature type="binding site" evidence="7">
    <location>
        <position position="252"/>
    </location>
    <ligand>
        <name>glyoxylate</name>
        <dbReference type="ChEBI" id="CHEBI:36655"/>
    </ligand>
</feature>
<dbReference type="InterPro" id="IPR013785">
    <property type="entry name" value="Aldolase_TIM"/>
</dbReference>
<feature type="binding site" evidence="7">
    <location>
        <position position="160"/>
    </location>
    <ligand>
        <name>glyoxylate</name>
        <dbReference type="ChEBI" id="CHEBI:36655"/>
    </ligand>
</feature>
<dbReference type="STRING" id="1428652.BIV24_24845"/>
<dbReference type="Gene3D" id="3.20.20.70">
    <property type="entry name" value="Aldolase class I"/>
    <property type="match status" value="1"/>
</dbReference>
<dbReference type="EMBL" id="MLYP01000066">
    <property type="protein sequence ID" value="OIJ87354.1"/>
    <property type="molecule type" value="Genomic_DNA"/>
</dbReference>
<feature type="binding site" evidence="7">
    <location>
        <position position="151"/>
    </location>
    <ligand>
        <name>FMN</name>
        <dbReference type="ChEBI" id="CHEBI:58210"/>
    </ligand>
</feature>
<evidence type="ECO:0000256" key="1">
    <source>
        <dbReference type="ARBA" id="ARBA00001917"/>
    </source>
</evidence>
<evidence type="ECO:0000256" key="2">
    <source>
        <dbReference type="ARBA" id="ARBA00022630"/>
    </source>
</evidence>
<name>A0A1S2P2P9_9ACTN</name>
<dbReference type="PROSITE" id="PS00557">
    <property type="entry name" value="FMN_HYDROXY_ACID_DH_1"/>
    <property type="match status" value="1"/>
</dbReference>
<dbReference type="GO" id="GO:0016614">
    <property type="term" value="F:oxidoreductase activity, acting on CH-OH group of donors"/>
    <property type="evidence" value="ECO:0007669"/>
    <property type="project" value="UniProtKB-ARBA"/>
</dbReference>
<dbReference type="PIRSF" id="PIRSF000138">
    <property type="entry name" value="Al-hdrx_acd_dh"/>
    <property type="match status" value="1"/>
</dbReference>
<accession>A0A1S2P2P9</accession>
<feature type="binding site" evidence="7">
    <location>
        <position position="255"/>
    </location>
    <ligand>
        <name>glyoxylate</name>
        <dbReference type="ChEBI" id="CHEBI:36655"/>
    </ligand>
</feature>
<keyword evidence="10" id="KW-1185">Reference proteome</keyword>
<evidence type="ECO:0000256" key="7">
    <source>
        <dbReference type="PIRSR" id="PIRSR000138-2"/>
    </source>
</evidence>
<feature type="binding site" evidence="7">
    <location>
        <begin position="306"/>
        <end position="307"/>
    </location>
    <ligand>
        <name>FMN</name>
        <dbReference type="ChEBI" id="CHEBI:58210"/>
    </ligand>
</feature>
<dbReference type="InterPro" id="IPR008259">
    <property type="entry name" value="FMN_hydac_DH_AS"/>
</dbReference>
<feature type="domain" description="FMN hydroxy acid dehydrogenase" evidence="8">
    <location>
        <begin position="1"/>
        <end position="357"/>
    </location>
</feature>
<comment type="cofactor">
    <cofactor evidence="1">
        <name>FMN</name>
        <dbReference type="ChEBI" id="CHEBI:58210"/>
    </cofactor>
</comment>
<feature type="binding site" evidence="7">
    <location>
        <begin position="283"/>
        <end position="287"/>
    </location>
    <ligand>
        <name>FMN</name>
        <dbReference type="ChEBI" id="CHEBI:58210"/>
    </ligand>
</feature>
<evidence type="ECO:0000259" key="8">
    <source>
        <dbReference type="PROSITE" id="PS51349"/>
    </source>
</evidence>
<dbReference type="InterPro" id="IPR000262">
    <property type="entry name" value="FMN-dep_DH"/>
</dbReference>
<evidence type="ECO:0000256" key="3">
    <source>
        <dbReference type="ARBA" id="ARBA00022643"/>
    </source>
</evidence>
<dbReference type="PANTHER" id="PTHR10578">
    <property type="entry name" value="S -2-HYDROXY-ACID OXIDASE-RELATED"/>
    <property type="match status" value="1"/>
</dbReference>
<feature type="binding site" evidence="7">
    <location>
        <begin position="74"/>
        <end position="76"/>
    </location>
    <ligand>
        <name>FMN</name>
        <dbReference type="ChEBI" id="CHEBI:58210"/>
    </ligand>
</feature>
<keyword evidence="2 7" id="KW-0285">Flavoprotein</keyword>
<feature type="binding site" evidence="7">
    <location>
        <position position="125"/>
    </location>
    <ligand>
        <name>glyoxylate</name>
        <dbReference type="ChEBI" id="CHEBI:36655"/>
    </ligand>
</feature>
<feature type="binding site" evidence="7">
    <location>
        <position position="228"/>
    </location>
    <ligand>
        <name>FMN</name>
        <dbReference type="ChEBI" id="CHEBI:58210"/>
    </ligand>
</feature>
<dbReference type="Proteomes" id="UP000179935">
    <property type="component" value="Unassembled WGS sequence"/>
</dbReference>
<feature type="binding site" evidence="7">
    <location>
        <position position="123"/>
    </location>
    <ligand>
        <name>FMN</name>
        <dbReference type="ChEBI" id="CHEBI:58210"/>
    </ligand>
</feature>
<evidence type="ECO:0000256" key="4">
    <source>
        <dbReference type="ARBA" id="ARBA00023002"/>
    </source>
</evidence>
<dbReference type="InterPro" id="IPR012133">
    <property type="entry name" value="Alpha-hydoxy_acid_DH_FMN"/>
</dbReference>
<feature type="active site" description="Proton acceptor" evidence="6">
    <location>
        <position position="252"/>
    </location>
</feature>
<dbReference type="CDD" id="cd02809">
    <property type="entry name" value="alpha_hydroxyacid_oxid_FMN"/>
    <property type="match status" value="1"/>
</dbReference>
<evidence type="ECO:0000256" key="5">
    <source>
        <dbReference type="ARBA" id="ARBA00024042"/>
    </source>
</evidence>
<dbReference type="PANTHER" id="PTHR10578:SF107">
    <property type="entry name" value="2-HYDROXYACID OXIDASE 1"/>
    <property type="match status" value="1"/>
</dbReference>
<dbReference type="Pfam" id="PF01070">
    <property type="entry name" value="FMN_dh"/>
    <property type="match status" value="1"/>
</dbReference>